<dbReference type="RefSeq" id="XP_044560217.1">
    <property type="nucleotide sequence ID" value="XM_044709028.1"/>
</dbReference>
<sequence>MPPIIHSFPREGQKFTGLAIGCCCNNKSDSDPSTFMPLIQIVRRTNQMNDLSHKCCSVPNHHEKHHSDEEDQTVVVSFMNIEILKKLEFNLFEISIQDIHPNDHELDHSISSSSSIYILKFSRDVEREFKCFQLMYSKYGFEYIPQFYMIENRTSHTSKWKAIATRKSNSPLNLEKTLCHSLNEGVMMAKRVFEIVKAMHDCHLVHNDIKPDNFLIDSHDGKLKIIDFDMSLIITDRSMKPSIFCGDRLYRSPHKMTQLPANVNDETYRKHLYQSDLYNCGLVMALFILGPQIQSSLKQTIRGDKHFLLHQLIPRLMGELRENIDSPPMSAYNFDHDLFHTITSLLMI</sequence>
<accession>A0A6A5BN60</accession>
<dbReference type="InterPro" id="IPR011009">
    <property type="entry name" value="Kinase-like_dom_sf"/>
</dbReference>
<dbReference type="PROSITE" id="PS00108">
    <property type="entry name" value="PROTEIN_KINASE_ST"/>
    <property type="match status" value="1"/>
</dbReference>
<dbReference type="VEuPathDB" id="AmoebaDB:NfTy_066730"/>
<dbReference type="GO" id="GO:0005524">
    <property type="term" value="F:ATP binding"/>
    <property type="evidence" value="ECO:0007669"/>
    <property type="project" value="InterPro"/>
</dbReference>
<evidence type="ECO:0000313" key="2">
    <source>
        <dbReference type="EMBL" id="KAF0975504.1"/>
    </source>
</evidence>
<dbReference type="InterPro" id="IPR000719">
    <property type="entry name" value="Prot_kinase_dom"/>
</dbReference>
<dbReference type="PROSITE" id="PS50011">
    <property type="entry name" value="PROTEIN_KINASE_DOM"/>
    <property type="match status" value="1"/>
</dbReference>
<dbReference type="GO" id="GO:0004674">
    <property type="term" value="F:protein serine/threonine kinase activity"/>
    <property type="evidence" value="ECO:0007669"/>
    <property type="project" value="TreeGrafter"/>
</dbReference>
<gene>
    <name evidence="2" type="ORF">FDP41_005498</name>
</gene>
<dbReference type="GO" id="GO:0044773">
    <property type="term" value="P:mitotic DNA damage checkpoint signaling"/>
    <property type="evidence" value="ECO:0007669"/>
    <property type="project" value="TreeGrafter"/>
</dbReference>
<dbReference type="Pfam" id="PF00069">
    <property type="entry name" value="Pkinase"/>
    <property type="match status" value="1"/>
</dbReference>
<dbReference type="SUPFAM" id="SSF56112">
    <property type="entry name" value="Protein kinase-like (PK-like)"/>
    <property type="match status" value="1"/>
</dbReference>
<dbReference type="VEuPathDB" id="AmoebaDB:NF0116770"/>
<dbReference type="Gene3D" id="1.10.510.10">
    <property type="entry name" value="Transferase(Phosphotransferase) domain 1"/>
    <property type="match status" value="1"/>
</dbReference>
<organism evidence="2 3">
    <name type="scientific">Naegleria fowleri</name>
    <name type="common">Brain eating amoeba</name>
    <dbReference type="NCBI Taxonomy" id="5763"/>
    <lineage>
        <taxon>Eukaryota</taxon>
        <taxon>Discoba</taxon>
        <taxon>Heterolobosea</taxon>
        <taxon>Tetramitia</taxon>
        <taxon>Eutetramitia</taxon>
        <taxon>Vahlkampfiidae</taxon>
        <taxon>Naegleria</taxon>
    </lineage>
</organism>
<dbReference type="GeneID" id="68112716"/>
<dbReference type="Proteomes" id="UP000444721">
    <property type="component" value="Unassembled WGS sequence"/>
</dbReference>
<dbReference type="PANTHER" id="PTHR44167">
    <property type="entry name" value="OVARIAN-SPECIFIC SERINE/THREONINE-PROTEIN KINASE LOK-RELATED"/>
    <property type="match status" value="1"/>
</dbReference>
<keyword evidence="3" id="KW-1185">Reference proteome</keyword>
<dbReference type="PANTHER" id="PTHR44167:SF24">
    <property type="entry name" value="SERINE_THREONINE-PROTEIN KINASE CHK2"/>
    <property type="match status" value="1"/>
</dbReference>
<dbReference type="GO" id="GO:0005634">
    <property type="term" value="C:nucleus"/>
    <property type="evidence" value="ECO:0007669"/>
    <property type="project" value="TreeGrafter"/>
</dbReference>
<name>A0A6A5BN60_NAEFO</name>
<dbReference type="OrthoDB" id="4062651at2759"/>
<evidence type="ECO:0000313" key="3">
    <source>
        <dbReference type="Proteomes" id="UP000444721"/>
    </source>
</evidence>
<evidence type="ECO:0000259" key="1">
    <source>
        <dbReference type="PROSITE" id="PS50011"/>
    </source>
</evidence>
<feature type="domain" description="Protein kinase" evidence="1">
    <location>
        <begin position="1"/>
        <end position="348"/>
    </location>
</feature>
<comment type="caution">
    <text evidence="2">The sequence shown here is derived from an EMBL/GenBank/DDBJ whole genome shotgun (WGS) entry which is preliminary data.</text>
</comment>
<protein>
    <recommendedName>
        <fullName evidence="1">Protein kinase domain-containing protein</fullName>
    </recommendedName>
</protein>
<dbReference type="SMART" id="SM00220">
    <property type="entry name" value="S_TKc"/>
    <property type="match status" value="1"/>
</dbReference>
<dbReference type="VEuPathDB" id="AmoebaDB:FDP41_005498"/>
<dbReference type="InterPro" id="IPR008271">
    <property type="entry name" value="Ser/Thr_kinase_AS"/>
</dbReference>
<dbReference type="EMBL" id="VFQX01000044">
    <property type="protein sequence ID" value="KAF0975504.1"/>
    <property type="molecule type" value="Genomic_DNA"/>
</dbReference>
<dbReference type="AlphaFoldDB" id="A0A6A5BN60"/>
<proteinExistence type="predicted"/>
<reference evidence="2 3" key="1">
    <citation type="journal article" date="2019" name="Sci. Rep.">
        <title>Nanopore sequencing improves the draft genome of the human pathogenic amoeba Naegleria fowleri.</title>
        <authorList>
            <person name="Liechti N."/>
            <person name="Schurch N."/>
            <person name="Bruggmann R."/>
            <person name="Wittwer M."/>
        </authorList>
    </citation>
    <scope>NUCLEOTIDE SEQUENCE [LARGE SCALE GENOMIC DNA]</scope>
    <source>
        <strain evidence="2 3">ATCC 30894</strain>
    </source>
</reference>